<evidence type="ECO:0000313" key="1">
    <source>
        <dbReference type="EMBL" id="SCZ47560.1"/>
    </source>
</evidence>
<organism evidence="1 2">
    <name type="scientific">Pseudomonas oryzihabitans</name>
    <dbReference type="NCBI Taxonomy" id="47885"/>
    <lineage>
        <taxon>Bacteria</taxon>
        <taxon>Pseudomonadati</taxon>
        <taxon>Pseudomonadota</taxon>
        <taxon>Gammaproteobacteria</taxon>
        <taxon>Pseudomonadales</taxon>
        <taxon>Pseudomonadaceae</taxon>
        <taxon>Pseudomonas</taxon>
    </lineage>
</organism>
<evidence type="ECO:0000313" key="2">
    <source>
        <dbReference type="Proteomes" id="UP000183046"/>
    </source>
</evidence>
<sequence length="35" mass="3873">MIAITFSDSFAFTFIPVPQIGVGAAARRTERRFTP</sequence>
<dbReference type="EMBL" id="FMWB01000014">
    <property type="protein sequence ID" value="SCZ47560.1"/>
    <property type="molecule type" value="Genomic_DNA"/>
</dbReference>
<proteinExistence type="predicted"/>
<dbReference type="AlphaFoldDB" id="A0A1G5PEY4"/>
<reference evidence="2" key="1">
    <citation type="submission" date="2016-10" db="EMBL/GenBank/DDBJ databases">
        <authorList>
            <person name="de Groot N.N."/>
        </authorList>
    </citation>
    <scope>NUCLEOTIDE SEQUENCE [LARGE SCALE GENOMIC DNA]</scope>
    <source>
        <strain evidence="2">DSM 15758</strain>
    </source>
</reference>
<gene>
    <name evidence="1" type="ORF">SAMN05216279_11473</name>
</gene>
<comment type="caution">
    <text evidence="1">The sequence shown here is derived from an EMBL/GenBank/DDBJ whole genome shotgun (WGS) entry which is preliminary data.</text>
</comment>
<dbReference type="Proteomes" id="UP000183046">
    <property type="component" value="Unassembled WGS sequence"/>
</dbReference>
<accession>A0A1G5PEY4</accession>
<protein>
    <submittedName>
        <fullName evidence="1">Uncharacterized protein</fullName>
    </submittedName>
</protein>
<name>A0A1G5PEY4_9PSED</name>